<evidence type="ECO:0000313" key="3">
    <source>
        <dbReference type="EMBL" id="KAG7516348.1"/>
    </source>
</evidence>
<dbReference type="Pfam" id="PF00059">
    <property type="entry name" value="Lectin_C"/>
    <property type="match status" value="2"/>
</dbReference>
<gene>
    <name evidence="3" type="ORF">JOB18_029718</name>
</gene>
<feature type="domain" description="C-type lectin" evidence="2">
    <location>
        <begin position="118"/>
        <end position="226"/>
    </location>
</feature>
<feature type="compositionally biased region" description="Basic and acidic residues" evidence="1">
    <location>
        <begin position="272"/>
        <end position="289"/>
    </location>
</feature>
<dbReference type="InterPro" id="IPR001304">
    <property type="entry name" value="C-type_lectin-like"/>
</dbReference>
<dbReference type="SMART" id="SM00034">
    <property type="entry name" value="CLECT"/>
    <property type="match status" value="2"/>
</dbReference>
<dbReference type="PROSITE" id="PS00615">
    <property type="entry name" value="C_TYPE_LECTIN_1"/>
    <property type="match status" value="2"/>
</dbReference>
<comment type="caution">
    <text evidence="3">The sequence shown here is derived from an EMBL/GenBank/DDBJ whole genome shotgun (WGS) entry which is preliminary data.</text>
</comment>
<protein>
    <recommendedName>
        <fullName evidence="2">C-type lectin domain-containing protein</fullName>
    </recommendedName>
</protein>
<proteinExistence type="predicted"/>
<organism evidence="3 4">
    <name type="scientific">Solea senegalensis</name>
    <name type="common">Senegalese sole</name>
    <dbReference type="NCBI Taxonomy" id="28829"/>
    <lineage>
        <taxon>Eukaryota</taxon>
        <taxon>Metazoa</taxon>
        <taxon>Chordata</taxon>
        <taxon>Craniata</taxon>
        <taxon>Vertebrata</taxon>
        <taxon>Euteleostomi</taxon>
        <taxon>Actinopterygii</taxon>
        <taxon>Neopterygii</taxon>
        <taxon>Teleostei</taxon>
        <taxon>Neoteleostei</taxon>
        <taxon>Acanthomorphata</taxon>
        <taxon>Carangaria</taxon>
        <taxon>Pleuronectiformes</taxon>
        <taxon>Pleuronectoidei</taxon>
        <taxon>Soleidae</taxon>
        <taxon>Solea</taxon>
    </lineage>
</organism>
<name>A0AAV6SG88_SOLSE</name>
<dbReference type="PANTHER" id="PTHR45784">
    <property type="entry name" value="C-TYPE LECTIN DOMAIN FAMILY 20 MEMBER A-RELATED"/>
    <property type="match status" value="1"/>
</dbReference>
<dbReference type="EMBL" id="JAGKHQ010000005">
    <property type="protein sequence ID" value="KAG7516348.1"/>
    <property type="molecule type" value="Genomic_DNA"/>
</dbReference>
<dbReference type="PANTHER" id="PTHR45784:SF3">
    <property type="entry name" value="C-TYPE LECTIN DOMAIN FAMILY 4 MEMBER K-LIKE-RELATED"/>
    <property type="match status" value="1"/>
</dbReference>
<evidence type="ECO:0000259" key="2">
    <source>
        <dbReference type="PROSITE" id="PS50041"/>
    </source>
</evidence>
<dbReference type="Proteomes" id="UP000693946">
    <property type="component" value="Linkage Group LG13"/>
</dbReference>
<dbReference type="PROSITE" id="PS50041">
    <property type="entry name" value="C_TYPE_LECTIN_2"/>
    <property type="match status" value="2"/>
</dbReference>
<evidence type="ECO:0000313" key="4">
    <source>
        <dbReference type="Proteomes" id="UP000693946"/>
    </source>
</evidence>
<sequence length="353" mass="40504">MTWFQAQNYCREHYTDLATFESYDDISMLEPTFSYEYAWIGLIDDPKSWKVNLGNKSNSWRWSVTGETGKTTFEAWASSEPSFGNAQETCVNMDTDGTWIDTDCTNKYSFVCYTVTKQSDKVYKFFPTVKSWNSAQEYCKEHHTDLAMIENSIENSMVLSKIGGKRSWIGLYRVPWAWSDRSHSSFKNWDDTEPNNFPLNGHCGVEGPHHKWLDTSCSVFQPFICQQVTRLRTTLTSDCISISKAADQRANEEISDRTRLRDVRSSASTGWGERKMGDSGEVEDRKGGEKGQEGDFFFFPYLTKLRRIIHVPARHSQNPCKANKPGMDRLQASVEESTLKPNPTDLSDLYSIF</sequence>
<reference evidence="3 4" key="1">
    <citation type="journal article" date="2021" name="Sci. Rep.">
        <title>Chromosome anchoring in Senegalese sole (Solea senegalensis) reveals sex-associated markers and genome rearrangements in flatfish.</title>
        <authorList>
            <person name="Guerrero-Cozar I."/>
            <person name="Gomez-Garrido J."/>
            <person name="Berbel C."/>
            <person name="Martinez-Blanch J.F."/>
            <person name="Alioto T."/>
            <person name="Claros M.G."/>
            <person name="Gagnaire P.A."/>
            <person name="Manchado M."/>
        </authorList>
    </citation>
    <scope>NUCLEOTIDE SEQUENCE [LARGE SCALE GENOMIC DNA]</scope>
    <source>
        <strain evidence="3">Sse05_10M</strain>
    </source>
</reference>
<dbReference type="InterPro" id="IPR018378">
    <property type="entry name" value="C-type_lectin_CS"/>
</dbReference>
<evidence type="ECO:0000256" key="1">
    <source>
        <dbReference type="SAM" id="MobiDB-lite"/>
    </source>
</evidence>
<dbReference type="AlphaFoldDB" id="A0AAV6SG88"/>
<accession>A0AAV6SG88</accession>
<feature type="region of interest" description="Disordered" evidence="1">
    <location>
        <begin position="257"/>
        <end position="289"/>
    </location>
</feature>
<keyword evidence="4" id="KW-1185">Reference proteome</keyword>
<feature type="domain" description="C-type lectin" evidence="2">
    <location>
        <begin position="1"/>
        <end position="113"/>
    </location>
</feature>